<gene>
    <name evidence="3" type="ORF">DRV85_04130</name>
</gene>
<sequence length="375" mass="39723">MTRILTLLLALGLVAACTTGDETNPFNRAAEDAGGDGTDGDADGDADGDTPPGDDGEPIESDRVLPPGTASPTPDAGIFRREARDEELGNGFAESVSYDEQNDLFYVDNLGFDGDNFYARDDQVPSLDTATPGSRRDTGRFAVYENTGTVTDPLNSEPINQFAHKGIYAVSMSGSTEFAIVRTGAYQGYGFGGYIYQRNDTDAAGNPVSVTLPTSGQANYQGEYAGLRDFQNRGGLEYVSGDVNMAIDFEDFNDPTAVQGEIVNRRVYAMDGTDITQTIVDALGTGGSALPILSFKVGSGVLDENGEITGEAFSTYVSVDGSGNATIEEYEAGNYYAILSGDNAEEVVGIVVVEGEDPRNENVTFRETGGFIATR</sequence>
<keyword evidence="2" id="KW-0732">Signal</keyword>
<organism evidence="3 4">
    <name type="scientific">Rhodosalinus halophilus</name>
    <dbReference type="NCBI Taxonomy" id="2259333"/>
    <lineage>
        <taxon>Bacteria</taxon>
        <taxon>Pseudomonadati</taxon>
        <taxon>Pseudomonadota</taxon>
        <taxon>Alphaproteobacteria</taxon>
        <taxon>Rhodobacterales</taxon>
        <taxon>Paracoccaceae</taxon>
        <taxon>Rhodosalinus</taxon>
    </lineage>
</organism>
<feature type="region of interest" description="Disordered" evidence="1">
    <location>
        <begin position="20"/>
        <end position="77"/>
    </location>
</feature>
<keyword evidence="4" id="KW-1185">Reference proteome</keyword>
<dbReference type="SUPFAM" id="SSF56925">
    <property type="entry name" value="OMPA-like"/>
    <property type="match status" value="1"/>
</dbReference>
<dbReference type="RefSeq" id="WP_113288177.1">
    <property type="nucleotide sequence ID" value="NZ_QNTQ01000004.1"/>
</dbReference>
<feature type="compositionally biased region" description="Acidic residues" evidence="1">
    <location>
        <begin position="38"/>
        <end position="59"/>
    </location>
</feature>
<dbReference type="OrthoDB" id="7739218at2"/>
<dbReference type="EMBL" id="QNTQ01000004">
    <property type="protein sequence ID" value="RBI86627.1"/>
    <property type="molecule type" value="Genomic_DNA"/>
</dbReference>
<reference evidence="3 4" key="1">
    <citation type="submission" date="2018-07" db="EMBL/GenBank/DDBJ databases">
        <title>Rhodosalinus sp. strain E84T genomic sequence and assembly.</title>
        <authorList>
            <person name="Liu Z.-W."/>
            <person name="Lu D.-C."/>
        </authorList>
    </citation>
    <scope>NUCLEOTIDE SEQUENCE [LARGE SCALE GENOMIC DNA]</scope>
    <source>
        <strain evidence="3 4">E84</strain>
    </source>
</reference>
<dbReference type="AlphaFoldDB" id="A0A365UBD9"/>
<evidence type="ECO:0000256" key="1">
    <source>
        <dbReference type="SAM" id="MobiDB-lite"/>
    </source>
</evidence>
<dbReference type="Proteomes" id="UP000253370">
    <property type="component" value="Unassembled WGS sequence"/>
</dbReference>
<feature type="chain" id="PRO_5017016179" description="Transferrin-binding protein B C-lobe/N-lobe beta barrel domain-containing protein" evidence="2">
    <location>
        <begin position="21"/>
        <end position="375"/>
    </location>
</feature>
<dbReference type="InterPro" id="IPR011250">
    <property type="entry name" value="OMP/PagP_B-barrel"/>
</dbReference>
<evidence type="ECO:0000256" key="2">
    <source>
        <dbReference type="SAM" id="SignalP"/>
    </source>
</evidence>
<evidence type="ECO:0000313" key="3">
    <source>
        <dbReference type="EMBL" id="RBI86627.1"/>
    </source>
</evidence>
<dbReference type="PROSITE" id="PS51257">
    <property type="entry name" value="PROKAR_LIPOPROTEIN"/>
    <property type="match status" value="1"/>
</dbReference>
<name>A0A365UBD9_9RHOB</name>
<evidence type="ECO:0000313" key="4">
    <source>
        <dbReference type="Proteomes" id="UP000253370"/>
    </source>
</evidence>
<protein>
    <recommendedName>
        <fullName evidence="5">Transferrin-binding protein B C-lobe/N-lobe beta barrel domain-containing protein</fullName>
    </recommendedName>
</protein>
<proteinExistence type="predicted"/>
<feature type="signal peptide" evidence="2">
    <location>
        <begin position="1"/>
        <end position="20"/>
    </location>
</feature>
<accession>A0A365UBD9</accession>
<comment type="caution">
    <text evidence="3">The sequence shown here is derived from an EMBL/GenBank/DDBJ whole genome shotgun (WGS) entry which is preliminary data.</text>
</comment>
<dbReference type="Gene3D" id="2.40.160.90">
    <property type="match status" value="1"/>
</dbReference>
<evidence type="ECO:0008006" key="5">
    <source>
        <dbReference type="Google" id="ProtNLM"/>
    </source>
</evidence>